<keyword evidence="2" id="KW-0813">Transport</keyword>
<proteinExistence type="predicted"/>
<reference evidence="9 10" key="1">
    <citation type="submission" date="2019-02" db="EMBL/GenBank/DDBJ databases">
        <title>Deep-cultivation of Planctomycetes and their phenomic and genomic characterization uncovers novel biology.</title>
        <authorList>
            <person name="Wiegand S."/>
            <person name="Jogler M."/>
            <person name="Boedeker C."/>
            <person name="Pinto D."/>
            <person name="Vollmers J."/>
            <person name="Rivas-Marin E."/>
            <person name="Kohn T."/>
            <person name="Peeters S.H."/>
            <person name="Heuer A."/>
            <person name="Rast P."/>
            <person name="Oberbeckmann S."/>
            <person name="Bunk B."/>
            <person name="Jeske O."/>
            <person name="Meyerdierks A."/>
            <person name="Storesund J.E."/>
            <person name="Kallscheuer N."/>
            <person name="Luecker S."/>
            <person name="Lage O.M."/>
            <person name="Pohl T."/>
            <person name="Merkel B.J."/>
            <person name="Hornburger P."/>
            <person name="Mueller R.-W."/>
            <person name="Bruemmer F."/>
            <person name="Labrenz M."/>
            <person name="Spormann A.M."/>
            <person name="Op den Camp H."/>
            <person name="Overmann J."/>
            <person name="Amann R."/>
            <person name="Jetten M.S.M."/>
            <person name="Mascher T."/>
            <person name="Medema M.H."/>
            <person name="Devos D.P."/>
            <person name="Kaster A.-K."/>
            <person name="Ovreas L."/>
            <person name="Rohde M."/>
            <person name="Galperin M.Y."/>
            <person name="Jogler C."/>
        </authorList>
    </citation>
    <scope>NUCLEOTIDE SEQUENCE [LARGE SCALE GENOMIC DNA]</scope>
    <source>
        <strain evidence="9 10">TBK1r</strain>
    </source>
</reference>
<feature type="transmembrane region" description="Helical" evidence="7">
    <location>
        <begin position="37"/>
        <end position="62"/>
    </location>
</feature>
<dbReference type="Proteomes" id="UP000318081">
    <property type="component" value="Chromosome"/>
</dbReference>
<evidence type="ECO:0000256" key="4">
    <source>
        <dbReference type="ARBA" id="ARBA00022692"/>
    </source>
</evidence>
<evidence type="ECO:0000313" key="9">
    <source>
        <dbReference type="EMBL" id="QDV82867.1"/>
    </source>
</evidence>
<dbReference type="InterPro" id="IPR051125">
    <property type="entry name" value="ABC-4/HrtB_transporter"/>
</dbReference>
<dbReference type="Pfam" id="PF02687">
    <property type="entry name" value="FtsX"/>
    <property type="match status" value="1"/>
</dbReference>
<feature type="transmembrane region" description="Helical" evidence="7">
    <location>
        <begin position="271"/>
        <end position="298"/>
    </location>
</feature>
<evidence type="ECO:0000256" key="2">
    <source>
        <dbReference type="ARBA" id="ARBA00022448"/>
    </source>
</evidence>
<name>A0ABX5XLL4_9BACT</name>
<protein>
    <submittedName>
        <fullName evidence="9">FtsX-like permease family protein</fullName>
    </submittedName>
</protein>
<keyword evidence="4 7" id="KW-0812">Transmembrane</keyword>
<sequence>MSMTTGKPFDHQLLSPISCAMRWNLAYRTLFHDRGKLIAGLVGVIFSVVLVNIQGGLFFGLIHKASMLVDRSNADLWIGHRGMHNVDFAHSIPERWRYVVAGIEGVEEVQPLRVEFGEMSLPGGGFENVVLVGIPEGTDLGRAYSIVDGPQHALDLHDAIIVDRCDSEKLVGPEIGELREVNGRRVRVAGKSNGILSFLVTPYVFTDYENAIELAGSDPSETSYLLANVAPGADHAAICREIKRLLPDVEAMTADEYASVSIKFWMTRTGLGLSFGAATMLGLLVGLVMVGQTLYAMVLDRISEYATLRAIGLSERELLSILAFQSVLVASIGIAIGMVITIALKTMLSTPRATIEIPLMLYVGCGALIFAICLFAAGLPYWRVRRIDPHTALQS</sequence>
<organism evidence="9 10">
    <name type="scientific">Stieleria magnilauensis</name>
    <dbReference type="NCBI Taxonomy" id="2527963"/>
    <lineage>
        <taxon>Bacteria</taxon>
        <taxon>Pseudomonadati</taxon>
        <taxon>Planctomycetota</taxon>
        <taxon>Planctomycetia</taxon>
        <taxon>Pirellulales</taxon>
        <taxon>Pirellulaceae</taxon>
        <taxon>Stieleria</taxon>
    </lineage>
</organism>
<keyword evidence="3" id="KW-1003">Cell membrane</keyword>
<evidence type="ECO:0000256" key="3">
    <source>
        <dbReference type="ARBA" id="ARBA00022475"/>
    </source>
</evidence>
<keyword evidence="6 7" id="KW-0472">Membrane</keyword>
<dbReference type="PANTHER" id="PTHR43738">
    <property type="entry name" value="ABC TRANSPORTER, MEMBRANE PROTEIN"/>
    <property type="match status" value="1"/>
</dbReference>
<keyword evidence="10" id="KW-1185">Reference proteome</keyword>
<dbReference type="PANTHER" id="PTHR43738:SF1">
    <property type="entry name" value="HEMIN TRANSPORT SYSTEM PERMEASE PROTEIN HRTB-RELATED"/>
    <property type="match status" value="1"/>
</dbReference>
<evidence type="ECO:0000259" key="8">
    <source>
        <dbReference type="Pfam" id="PF02687"/>
    </source>
</evidence>
<feature type="domain" description="ABC3 transporter permease C-terminal" evidence="8">
    <location>
        <begin position="280"/>
        <end position="389"/>
    </location>
</feature>
<evidence type="ECO:0000256" key="6">
    <source>
        <dbReference type="ARBA" id="ARBA00023136"/>
    </source>
</evidence>
<dbReference type="RefSeq" id="WP_419581133.1">
    <property type="nucleotide sequence ID" value="NZ_CP036432.1"/>
</dbReference>
<feature type="transmembrane region" description="Helical" evidence="7">
    <location>
        <begin position="318"/>
        <end position="347"/>
    </location>
</feature>
<keyword evidence="5 7" id="KW-1133">Transmembrane helix</keyword>
<feature type="transmembrane region" description="Helical" evidence="7">
    <location>
        <begin position="359"/>
        <end position="382"/>
    </location>
</feature>
<comment type="subcellular location">
    <subcellularLocation>
        <location evidence="1">Cell membrane</location>
        <topology evidence="1">Multi-pass membrane protein</topology>
    </subcellularLocation>
</comment>
<evidence type="ECO:0000313" key="10">
    <source>
        <dbReference type="Proteomes" id="UP000318081"/>
    </source>
</evidence>
<accession>A0ABX5XLL4</accession>
<dbReference type="InterPro" id="IPR003838">
    <property type="entry name" value="ABC3_permease_C"/>
</dbReference>
<evidence type="ECO:0000256" key="1">
    <source>
        <dbReference type="ARBA" id="ARBA00004651"/>
    </source>
</evidence>
<dbReference type="EMBL" id="CP036432">
    <property type="protein sequence ID" value="QDV82867.1"/>
    <property type="molecule type" value="Genomic_DNA"/>
</dbReference>
<gene>
    <name evidence="9" type="ORF">TBK1r_17990</name>
</gene>
<evidence type="ECO:0000256" key="5">
    <source>
        <dbReference type="ARBA" id="ARBA00022989"/>
    </source>
</evidence>
<evidence type="ECO:0000256" key="7">
    <source>
        <dbReference type="SAM" id="Phobius"/>
    </source>
</evidence>